<organism evidence="1">
    <name type="scientific">Anguilla anguilla</name>
    <name type="common">European freshwater eel</name>
    <name type="synonym">Muraena anguilla</name>
    <dbReference type="NCBI Taxonomy" id="7936"/>
    <lineage>
        <taxon>Eukaryota</taxon>
        <taxon>Metazoa</taxon>
        <taxon>Chordata</taxon>
        <taxon>Craniata</taxon>
        <taxon>Vertebrata</taxon>
        <taxon>Euteleostomi</taxon>
        <taxon>Actinopterygii</taxon>
        <taxon>Neopterygii</taxon>
        <taxon>Teleostei</taxon>
        <taxon>Anguilliformes</taxon>
        <taxon>Anguillidae</taxon>
        <taxon>Anguilla</taxon>
    </lineage>
</organism>
<dbReference type="AlphaFoldDB" id="A0A0E9W1V9"/>
<reference evidence="1" key="2">
    <citation type="journal article" date="2015" name="Fish Shellfish Immunol.">
        <title>Early steps in the European eel (Anguilla anguilla)-Vibrio vulnificus interaction in the gills: Role of the RtxA13 toxin.</title>
        <authorList>
            <person name="Callol A."/>
            <person name="Pajuelo D."/>
            <person name="Ebbesson L."/>
            <person name="Teles M."/>
            <person name="MacKenzie S."/>
            <person name="Amaro C."/>
        </authorList>
    </citation>
    <scope>NUCLEOTIDE SEQUENCE</scope>
</reference>
<dbReference type="EMBL" id="GBXM01024213">
    <property type="protein sequence ID" value="JAH84364.1"/>
    <property type="molecule type" value="Transcribed_RNA"/>
</dbReference>
<reference evidence="1" key="1">
    <citation type="submission" date="2014-11" db="EMBL/GenBank/DDBJ databases">
        <authorList>
            <person name="Amaro Gonzalez C."/>
        </authorList>
    </citation>
    <scope>NUCLEOTIDE SEQUENCE</scope>
</reference>
<evidence type="ECO:0000313" key="1">
    <source>
        <dbReference type="EMBL" id="JAH84364.1"/>
    </source>
</evidence>
<proteinExistence type="predicted"/>
<accession>A0A0E9W1V9</accession>
<protein>
    <submittedName>
        <fullName evidence="1">Uncharacterized protein</fullName>
    </submittedName>
</protein>
<name>A0A0E9W1V9_ANGAN</name>
<sequence length="35" mass="4056">MMSILLLQHRDAERLTDLYSTEMLSVSLIFTAPRC</sequence>